<name>A0AAD9E6C9_9TELE</name>
<keyword evidence="8 19" id="KW-0732">Signal</keyword>
<keyword evidence="6" id="KW-0053">Apoptosis</keyword>
<keyword evidence="11" id="KW-1015">Disulfide bond</keyword>
<dbReference type="GO" id="GO:0006309">
    <property type="term" value="P:apoptotic DNA fragmentation"/>
    <property type="evidence" value="ECO:0007669"/>
    <property type="project" value="TreeGrafter"/>
</dbReference>
<dbReference type="EC" id="3.1.22.1" evidence="4"/>
<dbReference type="EMBL" id="JAROKS010000001">
    <property type="protein sequence ID" value="KAK1806716.1"/>
    <property type="molecule type" value="Genomic_DNA"/>
</dbReference>
<evidence type="ECO:0000256" key="14">
    <source>
        <dbReference type="ARBA" id="ARBA00039868"/>
    </source>
</evidence>
<evidence type="ECO:0000256" key="7">
    <source>
        <dbReference type="ARBA" id="ARBA00022722"/>
    </source>
</evidence>
<evidence type="ECO:0000256" key="2">
    <source>
        <dbReference type="ARBA" id="ARBA00004371"/>
    </source>
</evidence>
<evidence type="ECO:0000256" key="3">
    <source>
        <dbReference type="ARBA" id="ARBA00007527"/>
    </source>
</evidence>
<evidence type="ECO:0000256" key="15">
    <source>
        <dbReference type="ARBA" id="ARBA00041393"/>
    </source>
</evidence>
<evidence type="ECO:0000256" key="9">
    <source>
        <dbReference type="ARBA" id="ARBA00022759"/>
    </source>
</evidence>
<dbReference type="PANTHER" id="PTHR10858">
    <property type="entry name" value="DEOXYRIBONUCLEASE II"/>
    <property type="match status" value="1"/>
</dbReference>
<comment type="function">
    <text evidence="18">Hydrolyzes DNA under acidic conditions with a preference for double-stranded DNA. Plays a major role in the clearance of nucleic acids generated through apoptosis, hence preventing autoinflammation. Necessary for proper fetal development and for definitive erythropoiesis in fetal liver and bone marrow, where it degrades nuclear DNA expelled from erythroid precursor cells.</text>
</comment>
<evidence type="ECO:0000256" key="4">
    <source>
        <dbReference type="ARBA" id="ARBA00012036"/>
    </source>
</evidence>
<keyword evidence="21" id="KW-1185">Reference proteome</keyword>
<keyword evidence="10" id="KW-0378">Hydrolase</keyword>
<protein>
    <recommendedName>
        <fullName evidence="14">Deoxyribonuclease-2-alpha</fullName>
        <ecNumber evidence="4">3.1.22.1</ecNumber>
    </recommendedName>
    <alternativeName>
        <fullName evidence="15">Acid DNase</fullName>
    </alternativeName>
    <alternativeName>
        <fullName evidence="17">Deoxyribonuclease II alpha</fullName>
    </alternativeName>
    <alternativeName>
        <fullName evidence="16">Lysosomal DNase II</fullName>
    </alternativeName>
</protein>
<keyword evidence="12" id="KW-0325">Glycoprotein</keyword>
<evidence type="ECO:0000256" key="18">
    <source>
        <dbReference type="ARBA" id="ARBA00045381"/>
    </source>
</evidence>
<evidence type="ECO:0000256" key="19">
    <source>
        <dbReference type="SAM" id="SignalP"/>
    </source>
</evidence>
<evidence type="ECO:0000313" key="21">
    <source>
        <dbReference type="Proteomes" id="UP001239994"/>
    </source>
</evidence>
<feature type="signal peptide" evidence="19">
    <location>
        <begin position="1"/>
        <end position="15"/>
    </location>
</feature>
<dbReference type="PANTHER" id="PTHR10858:SF9">
    <property type="entry name" value="DEOXYRIBONUCLEASE-2-ALPHA"/>
    <property type="match status" value="1"/>
</dbReference>
<dbReference type="InterPro" id="IPR004947">
    <property type="entry name" value="DNase_II"/>
</dbReference>
<dbReference type="Proteomes" id="UP001239994">
    <property type="component" value="Unassembled WGS sequence"/>
</dbReference>
<reference evidence="20" key="1">
    <citation type="submission" date="2023-03" db="EMBL/GenBank/DDBJ databases">
        <title>Electrophorus voltai genome.</title>
        <authorList>
            <person name="Bian C."/>
        </authorList>
    </citation>
    <scope>NUCLEOTIDE SEQUENCE</scope>
    <source>
        <strain evidence="20">CB-2022</strain>
        <tissue evidence="20">Muscle</tissue>
    </source>
</reference>
<keyword evidence="9" id="KW-0255">Endonuclease</keyword>
<comment type="similarity">
    <text evidence="3">Belongs to the DNase II family.</text>
</comment>
<keyword evidence="7" id="KW-0540">Nuclease</keyword>
<evidence type="ECO:0000256" key="16">
    <source>
        <dbReference type="ARBA" id="ARBA00041918"/>
    </source>
</evidence>
<sequence length="384" mass="41999">MFLFVLLLLVQPAESSNSSISCYDDQGNAVDWFYLYKLPRLHEEPPEQGLRYLLLGEQNEQWVDGSVLVGDSTGALGRTVSPLYEVGRPKVNLDISCTMTSHQNSTVWTMKGGVEATPKHTLLPSVPGIVLFDSSQGYWLVHSTPHFAPRKAEGRFSYPSSGITNGQNFICVTYPLKRFETIGQQLKINQPHVYDCDVPETLATSVPTMLQLCKESKWGRGNYSTSPASYSSANQSVSLLSLAGQEFISFAKGASFKDDLYHSWVAPTLQSDLLVQFWHRSTGVLSSDCSPSWTVLNVHFISPGGQIAFKTTEDHSKWAVSAAGGGPGGWVCVGDINRNEAEENRGGGTVCHLNAVVWKAYRTAALQCDLCTGGVGECDTSLYH</sequence>
<dbReference type="GO" id="GO:0005764">
    <property type="term" value="C:lysosome"/>
    <property type="evidence" value="ECO:0007669"/>
    <property type="project" value="UniProtKB-SubCell"/>
</dbReference>
<gene>
    <name evidence="20" type="ORF">P4O66_005226</name>
</gene>
<keyword evidence="13" id="KW-0458">Lysosome</keyword>
<feature type="chain" id="PRO_5042140108" description="Deoxyribonuclease-2-alpha" evidence="19">
    <location>
        <begin position="16"/>
        <end position="384"/>
    </location>
</feature>
<dbReference type="Pfam" id="PF03265">
    <property type="entry name" value="DNase_II"/>
    <property type="match status" value="1"/>
</dbReference>
<evidence type="ECO:0000256" key="5">
    <source>
        <dbReference type="ARBA" id="ARBA00022473"/>
    </source>
</evidence>
<accession>A0AAD9E6C9</accession>
<comment type="catalytic activity">
    <reaction evidence="1">
        <text>Endonucleolytic cleavage to nucleoside 3'-phosphates and 3'-phosphooligonucleotide end-products.</text>
        <dbReference type="EC" id="3.1.22.1"/>
    </reaction>
</comment>
<evidence type="ECO:0000256" key="10">
    <source>
        <dbReference type="ARBA" id="ARBA00022801"/>
    </source>
</evidence>
<organism evidence="20 21">
    <name type="scientific">Electrophorus voltai</name>
    <dbReference type="NCBI Taxonomy" id="2609070"/>
    <lineage>
        <taxon>Eukaryota</taxon>
        <taxon>Metazoa</taxon>
        <taxon>Chordata</taxon>
        <taxon>Craniata</taxon>
        <taxon>Vertebrata</taxon>
        <taxon>Euteleostomi</taxon>
        <taxon>Actinopterygii</taxon>
        <taxon>Neopterygii</taxon>
        <taxon>Teleostei</taxon>
        <taxon>Ostariophysi</taxon>
        <taxon>Gymnotiformes</taxon>
        <taxon>Gymnotoidei</taxon>
        <taxon>Gymnotidae</taxon>
        <taxon>Electrophorus</taxon>
    </lineage>
</organism>
<evidence type="ECO:0000256" key="1">
    <source>
        <dbReference type="ARBA" id="ARBA00000447"/>
    </source>
</evidence>
<evidence type="ECO:0000256" key="13">
    <source>
        <dbReference type="ARBA" id="ARBA00023228"/>
    </source>
</evidence>
<evidence type="ECO:0000256" key="8">
    <source>
        <dbReference type="ARBA" id="ARBA00022729"/>
    </source>
</evidence>
<evidence type="ECO:0000256" key="11">
    <source>
        <dbReference type="ARBA" id="ARBA00023157"/>
    </source>
</evidence>
<proteinExistence type="inferred from homology"/>
<dbReference type="GO" id="GO:0004531">
    <property type="term" value="F:deoxyribonuclease II activity"/>
    <property type="evidence" value="ECO:0007669"/>
    <property type="project" value="UniProtKB-EC"/>
</dbReference>
<evidence type="ECO:0000313" key="20">
    <source>
        <dbReference type="EMBL" id="KAK1806716.1"/>
    </source>
</evidence>
<comment type="subcellular location">
    <subcellularLocation>
        <location evidence="2">Lysosome</location>
    </subcellularLocation>
</comment>
<dbReference type="AlphaFoldDB" id="A0AAD9E6C9"/>
<evidence type="ECO:0000256" key="17">
    <source>
        <dbReference type="ARBA" id="ARBA00043033"/>
    </source>
</evidence>
<evidence type="ECO:0000256" key="6">
    <source>
        <dbReference type="ARBA" id="ARBA00022703"/>
    </source>
</evidence>
<evidence type="ECO:0000256" key="12">
    <source>
        <dbReference type="ARBA" id="ARBA00023180"/>
    </source>
</evidence>
<comment type="caution">
    <text evidence="20">The sequence shown here is derived from an EMBL/GenBank/DDBJ whole genome shotgun (WGS) entry which is preliminary data.</text>
</comment>
<keyword evidence="5" id="KW-0217">Developmental protein</keyword>